<evidence type="ECO:0000256" key="3">
    <source>
        <dbReference type="ARBA" id="ARBA00023139"/>
    </source>
</evidence>
<evidence type="ECO:0000256" key="2">
    <source>
        <dbReference type="ARBA" id="ARBA00023136"/>
    </source>
</evidence>
<dbReference type="EMBL" id="QZCH01000016">
    <property type="protein sequence ID" value="RJG42522.1"/>
    <property type="molecule type" value="Genomic_DNA"/>
</dbReference>
<keyword evidence="4" id="KW-0449">Lipoprotein</keyword>
<dbReference type="Proteomes" id="UP000283255">
    <property type="component" value="Unassembled WGS sequence"/>
</dbReference>
<feature type="signal peptide" evidence="5">
    <location>
        <begin position="1"/>
        <end position="18"/>
    </location>
</feature>
<keyword evidence="1 5" id="KW-0732">Signal</keyword>
<evidence type="ECO:0000256" key="1">
    <source>
        <dbReference type="ARBA" id="ARBA00022729"/>
    </source>
</evidence>
<dbReference type="Gene3D" id="2.40.128.200">
    <property type="match status" value="1"/>
</dbReference>
<evidence type="ECO:0000256" key="5">
    <source>
        <dbReference type="SAM" id="SignalP"/>
    </source>
</evidence>
<dbReference type="InterPro" id="IPR018660">
    <property type="entry name" value="MliC"/>
</dbReference>
<keyword evidence="3" id="KW-0564">Palmitate</keyword>
<protein>
    <recommendedName>
        <fullName evidence="6">C-type lysozyme inhibitor domain-containing protein</fullName>
    </recommendedName>
</protein>
<evidence type="ECO:0000259" key="6">
    <source>
        <dbReference type="Pfam" id="PF09864"/>
    </source>
</evidence>
<evidence type="ECO:0000256" key="4">
    <source>
        <dbReference type="ARBA" id="ARBA00023288"/>
    </source>
</evidence>
<dbReference type="InterPro" id="IPR036328">
    <property type="entry name" value="MliC_sf"/>
</dbReference>
<accession>A0A418YDB5</accession>
<dbReference type="OrthoDB" id="7069120at2"/>
<reference evidence="7 8" key="1">
    <citation type="submission" date="2018-09" db="EMBL/GenBank/DDBJ databases">
        <authorList>
            <person name="Wang F."/>
        </authorList>
    </citation>
    <scope>NUCLEOTIDE SEQUENCE [LARGE SCALE GENOMIC DNA]</scope>
    <source>
        <strain evidence="7 8">PLHSC7-2</strain>
    </source>
</reference>
<name>A0A418YDB5_9GAMM</name>
<keyword evidence="8" id="KW-1185">Reference proteome</keyword>
<dbReference type="RefSeq" id="WP_119911149.1">
    <property type="nucleotide sequence ID" value="NZ_QZCH01000016.1"/>
</dbReference>
<sequence length="97" mass="10503">MKNRLILAVAISSLTVLAACSKGPEGKKYVCADKTEFYLATEGVKAVLNFAGEDHDLKQVPTASGSRYVNAEFMFFSKGGEAMLGEGETLHKQCVRQ</sequence>
<feature type="domain" description="C-type lysozyme inhibitor" evidence="6">
    <location>
        <begin position="29"/>
        <end position="88"/>
    </location>
</feature>
<dbReference type="SUPFAM" id="SSF141488">
    <property type="entry name" value="YdhA-like"/>
    <property type="match status" value="1"/>
</dbReference>
<proteinExistence type="predicted"/>
<reference evidence="7 8" key="2">
    <citation type="submission" date="2019-01" db="EMBL/GenBank/DDBJ databases">
        <title>Motilimonas pumilus sp. nov., isolated from the gut of sea cucumber (Apostichopus japonicus).</title>
        <authorList>
            <person name="Wang F.-Q."/>
            <person name="Ren L.-H."/>
            <person name="Lin Y.-W."/>
            <person name="Sun G.-H."/>
            <person name="Du Z.-J."/>
            <person name="Zhao J.-X."/>
            <person name="Liu X.-J."/>
            <person name="Liu L.-J."/>
        </authorList>
    </citation>
    <scope>NUCLEOTIDE SEQUENCE [LARGE SCALE GENOMIC DNA]</scope>
    <source>
        <strain evidence="7 8">PLHSC7-2</strain>
    </source>
</reference>
<evidence type="ECO:0000313" key="8">
    <source>
        <dbReference type="Proteomes" id="UP000283255"/>
    </source>
</evidence>
<dbReference type="PROSITE" id="PS51257">
    <property type="entry name" value="PROKAR_LIPOPROTEIN"/>
    <property type="match status" value="1"/>
</dbReference>
<keyword evidence="2" id="KW-0472">Membrane</keyword>
<feature type="chain" id="PRO_5019189160" description="C-type lysozyme inhibitor domain-containing protein" evidence="5">
    <location>
        <begin position="19"/>
        <end position="97"/>
    </location>
</feature>
<organism evidence="7 8">
    <name type="scientific">Motilimonas pumila</name>
    <dbReference type="NCBI Taxonomy" id="2303987"/>
    <lineage>
        <taxon>Bacteria</taxon>
        <taxon>Pseudomonadati</taxon>
        <taxon>Pseudomonadota</taxon>
        <taxon>Gammaproteobacteria</taxon>
        <taxon>Alteromonadales</taxon>
        <taxon>Alteromonadales genera incertae sedis</taxon>
        <taxon>Motilimonas</taxon>
    </lineage>
</organism>
<comment type="caution">
    <text evidence="7">The sequence shown here is derived from an EMBL/GenBank/DDBJ whole genome shotgun (WGS) entry which is preliminary data.</text>
</comment>
<evidence type="ECO:0000313" key="7">
    <source>
        <dbReference type="EMBL" id="RJG42522.1"/>
    </source>
</evidence>
<dbReference type="AlphaFoldDB" id="A0A418YDB5"/>
<dbReference type="Pfam" id="PF09864">
    <property type="entry name" value="MliC"/>
    <property type="match status" value="1"/>
</dbReference>
<gene>
    <name evidence="7" type="ORF">D1Z90_12720</name>
</gene>